<dbReference type="RefSeq" id="WP_010555441.1">
    <property type="nucleotide sequence ID" value="NZ_CP011025.1"/>
</dbReference>
<dbReference type="KEGG" id="part:PARC_a0311"/>
<sequence length="250" mass="28542">MNKFELFPKCTPREGLKIQSQPFLVHVQELGEIDEDDINYAQLEEIASPVGIEKPNLIISSINNLPKDEFGQDIMLLEKEAIKRKAMLVEDTLRALPDKSNVDYKFWLNKLMHEMFTLGSRVQEHNDFVEHLYALRATEKHSKDRTIAGESSPKKYQPFIDLINVIVSDIKLHTHMSKCSRANLATAIDALFSINTISPPSHKTIKTYINDAYGSTAKKGRKSNSAPSLKEVEEWVKTNYKDKIHLKSKC</sequence>
<proteinExistence type="predicted"/>
<protein>
    <submittedName>
        <fullName evidence="1">Uncharacterized protein</fullName>
    </submittedName>
</protein>
<dbReference type="EMBL" id="CP011025">
    <property type="protein sequence ID" value="ATC85061.1"/>
    <property type="molecule type" value="Genomic_DNA"/>
</dbReference>
<dbReference type="AlphaFoldDB" id="A0A290S246"/>
<gene>
    <name evidence="1" type="ORF">PARC_a0311</name>
</gene>
<reference evidence="1 2" key="1">
    <citation type="journal article" date="2012" name="J. Bacteriol.">
        <title>Genome sequences of type strains of seven species of the marine bacterium Pseudoalteromonas.</title>
        <authorList>
            <person name="Xie B.B."/>
            <person name="Shu Y.L."/>
            <person name="Qin Q.L."/>
            <person name="Rong J.C."/>
            <person name="Zhang X.Y."/>
            <person name="Chen X.L."/>
            <person name="Shi M."/>
            <person name="He H.L."/>
            <person name="Zhou B.C."/>
            <person name="Zhang Y.Z."/>
        </authorList>
    </citation>
    <scope>NUCLEOTIDE SEQUENCE [LARGE SCALE GENOMIC DNA]</scope>
    <source>
        <strain evidence="1 2">A 37-1-2</strain>
    </source>
</reference>
<evidence type="ECO:0000313" key="1">
    <source>
        <dbReference type="EMBL" id="ATC85061.1"/>
    </source>
</evidence>
<evidence type="ECO:0000313" key="2">
    <source>
        <dbReference type="Proteomes" id="UP000016505"/>
    </source>
</evidence>
<dbReference type="Proteomes" id="UP000016505">
    <property type="component" value="Chromosome I"/>
</dbReference>
<accession>A0A290S246</accession>
<organism evidence="1 2">
    <name type="scientific">Pseudoalteromonas arctica A 37-1-2</name>
    <dbReference type="NCBI Taxonomy" id="1117313"/>
    <lineage>
        <taxon>Bacteria</taxon>
        <taxon>Pseudomonadati</taxon>
        <taxon>Pseudomonadota</taxon>
        <taxon>Gammaproteobacteria</taxon>
        <taxon>Alteromonadales</taxon>
        <taxon>Pseudoalteromonadaceae</taxon>
        <taxon>Pseudoalteromonas</taxon>
    </lineage>
</organism>
<name>A0A290S246_9GAMM</name>
<dbReference type="OrthoDB" id="6301380at2"/>